<dbReference type="RefSeq" id="WP_008790352.1">
    <property type="nucleotide sequence ID" value="NZ_AKCB01000004.1"/>
</dbReference>
<dbReference type="GeneID" id="78231467"/>
<dbReference type="AlphaFoldDB" id="E7GEX8"/>
<keyword evidence="3" id="KW-1185">Reference proteome</keyword>
<organism evidence="2 3">
    <name type="scientific">Coprobacillus cateniformis</name>
    <dbReference type="NCBI Taxonomy" id="100884"/>
    <lineage>
        <taxon>Bacteria</taxon>
        <taxon>Bacillati</taxon>
        <taxon>Bacillota</taxon>
        <taxon>Erysipelotrichia</taxon>
        <taxon>Erysipelotrichales</taxon>
        <taxon>Coprobacillaceae</taxon>
        <taxon>Coprobacillus</taxon>
    </lineage>
</organism>
<dbReference type="EMBL" id="ADKX01000046">
    <property type="protein sequence ID" value="EFW03579.1"/>
    <property type="molecule type" value="Genomic_DNA"/>
</dbReference>
<dbReference type="STRING" id="100884.GCA_000269565_03720"/>
<dbReference type="OrthoDB" id="572639at2"/>
<feature type="domain" description="YspA cpYpsA-related SLOG" evidence="1">
    <location>
        <begin position="3"/>
        <end position="71"/>
    </location>
</feature>
<dbReference type="InterPro" id="IPR019627">
    <property type="entry name" value="YAcAr"/>
</dbReference>
<proteinExistence type="predicted"/>
<evidence type="ECO:0000259" key="1">
    <source>
        <dbReference type="Pfam" id="PF10686"/>
    </source>
</evidence>
<gene>
    <name evidence="2" type="ORF">HMPREF9488_03270</name>
</gene>
<dbReference type="SUPFAM" id="SSF102405">
    <property type="entry name" value="MCP/YpsA-like"/>
    <property type="match status" value="1"/>
</dbReference>
<dbReference type="Pfam" id="PF10686">
    <property type="entry name" value="YAcAr"/>
    <property type="match status" value="1"/>
</dbReference>
<comment type="caution">
    <text evidence="2">The sequence shown here is derived from an EMBL/GenBank/DDBJ whole genome shotgun (WGS) entry which is preliminary data.</text>
</comment>
<reference evidence="2 3" key="1">
    <citation type="submission" date="2010-12" db="EMBL/GenBank/DDBJ databases">
        <title>The Genome Sequence of Coprobacillus sp. strain 29_1.</title>
        <authorList>
            <consortium name="The Broad Institute Genome Sequencing Platform"/>
            <person name="Earl A."/>
            <person name="Ward D."/>
            <person name="Feldgarden M."/>
            <person name="Gevers D."/>
            <person name="Daigneault M."/>
            <person name="Sibley C.D."/>
            <person name="White A."/>
            <person name="Strauss J."/>
            <person name="Allen-Vercoe E."/>
            <person name="Young S.K."/>
            <person name="Zeng Q."/>
            <person name="Gargeya S."/>
            <person name="Fitzgerald M."/>
            <person name="Haas B."/>
            <person name="Abouelleil A."/>
            <person name="Alvarado L."/>
            <person name="Arachchi H.M."/>
            <person name="Berlin A."/>
            <person name="Brown A."/>
            <person name="Chapman S.B."/>
            <person name="Chen Z."/>
            <person name="Dunbar C."/>
            <person name="Freedman E."/>
            <person name="Gearin G."/>
            <person name="Gellesch M."/>
            <person name="Goldberg J."/>
            <person name="Griggs A."/>
            <person name="Gujja S."/>
            <person name="Heilman E."/>
            <person name="Heiman D."/>
            <person name="Howarth C."/>
            <person name="Larson L."/>
            <person name="Lui A."/>
            <person name="MacDonald P.J.P."/>
            <person name="Mehta T."/>
            <person name="Montmayeur A."/>
            <person name="Murphy C."/>
            <person name="Neiman D."/>
            <person name="Pearson M."/>
            <person name="Priest M."/>
            <person name="Roberts A."/>
            <person name="Saif S."/>
            <person name="Shea T."/>
            <person name="Shenoy N."/>
            <person name="Sisk P."/>
            <person name="Stolte C."/>
            <person name="Sykes S."/>
            <person name="White J."/>
            <person name="Yandava C."/>
            <person name="Nusbaum C."/>
            <person name="Birren B."/>
        </authorList>
    </citation>
    <scope>NUCLEOTIDE SEQUENCE [LARGE SCALE GENOMIC DNA]</scope>
    <source>
        <strain evidence="2 3">29_1</strain>
    </source>
</reference>
<accession>E7GEX8</accession>
<evidence type="ECO:0000313" key="2">
    <source>
        <dbReference type="EMBL" id="EFW03579.1"/>
    </source>
</evidence>
<dbReference type="Proteomes" id="UP000003157">
    <property type="component" value="Unassembled WGS sequence"/>
</dbReference>
<name>E7GEX8_9FIRM</name>
<dbReference type="eggNOG" id="COG0758">
    <property type="taxonomic scope" value="Bacteria"/>
</dbReference>
<protein>
    <recommendedName>
        <fullName evidence="1">YspA cpYpsA-related SLOG domain-containing protein</fullName>
    </recommendedName>
</protein>
<evidence type="ECO:0000313" key="3">
    <source>
        <dbReference type="Proteomes" id="UP000003157"/>
    </source>
</evidence>
<dbReference type="HOGENOM" id="CLU_144704_1_0_9"/>
<sequence length="120" mass="13553">MAKVVIAGPRNFTNKEFIFSKLLELEILYHDGKDWTEIVEGGAKGVDTIAKQYAEEFSYPLKEFPADWDKYGKSAGPLRNQQMAEYSDVLIAFYNGSRGTSNIIKQAMQHGLTIHIIPIQ</sequence>